<dbReference type="InterPro" id="IPR016040">
    <property type="entry name" value="NAD(P)-bd_dom"/>
</dbReference>
<dbReference type="Proteomes" id="UP000185696">
    <property type="component" value="Unassembled WGS sequence"/>
</dbReference>
<reference evidence="2 3" key="1">
    <citation type="submission" date="2016-12" db="EMBL/GenBank/DDBJ databases">
        <title>The draft genome sequence of Actinophytocola xinjiangensis.</title>
        <authorList>
            <person name="Wang W."/>
            <person name="Yuan L."/>
        </authorList>
    </citation>
    <scope>NUCLEOTIDE SEQUENCE [LARGE SCALE GENOMIC DNA]</scope>
    <source>
        <strain evidence="2 3">CGMCC 4.4663</strain>
    </source>
</reference>
<organism evidence="2 3">
    <name type="scientific">Actinophytocola xinjiangensis</name>
    <dbReference type="NCBI Taxonomy" id="485602"/>
    <lineage>
        <taxon>Bacteria</taxon>
        <taxon>Bacillati</taxon>
        <taxon>Actinomycetota</taxon>
        <taxon>Actinomycetes</taxon>
        <taxon>Pseudonocardiales</taxon>
        <taxon>Pseudonocardiaceae</taxon>
    </lineage>
</organism>
<dbReference type="Pfam" id="PF13460">
    <property type="entry name" value="NAD_binding_10"/>
    <property type="match status" value="1"/>
</dbReference>
<comment type="caution">
    <text evidence="2">The sequence shown here is derived from an EMBL/GenBank/DDBJ whole genome shotgun (WGS) entry which is preliminary data.</text>
</comment>
<evidence type="ECO:0000313" key="3">
    <source>
        <dbReference type="Proteomes" id="UP000185696"/>
    </source>
</evidence>
<dbReference type="SUPFAM" id="SSF51735">
    <property type="entry name" value="NAD(P)-binding Rossmann-fold domains"/>
    <property type="match status" value="1"/>
</dbReference>
<accession>A0A7Z1AX69</accession>
<protein>
    <submittedName>
        <fullName evidence="2">Capsule biosynthesis protein CapD</fullName>
    </submittedName>
</protein>
<dbReference type="Gene3D" id="3.90.25.10">
    <property type="entry name" value="UDP-galactose 4-epimerase, domain 1"/>
    <property type="match status" value="1"/>
</dbReference>
<dbReference type="InterPro" id="IPR036291">
    <property type="entry name" value="NAD(P)-bd_dom_sf"/>
</dbReference>
<dbReference type="AlphaFoldDB" id="A0A7Z1AX69"/>
<dbReference type="Gene3D" id="3.40.50.720">
    <property type="entry name" value="NAD(P)-binding Rossmann-like Domain"/>
    <property type="match status" value="1"/>
</dbReference>
<keyword evidence="3" id="KW-1185">Reference proteome</keyword>
<evidence type="ECO:0000313" key="2">
    <source>
        <dbReference type="EMBL" id="OLF07826.1"/>
    </source>
</evidence>
<name>A0A7Z1AX69_9PSEU</name>
<sequence length="271" mass="28531">MILVTGATGRIGSALLTGLRGYPVRALTRDLANATFPAGVDAVEGDLADDPAPLLKGVRALFLLRGLAPEAPVIDAAREAGVEHVVLVSSITVQTHPHLPEAHANLVAENLVKDSGLTWTILRPTQFASNTLLWSGSIRDDSTVRAPYPDVGLPAIHPADIAAVAREALTDSVHNGQTYALTGPAPVTPREQAAALAAALGRPLSFVELTREQAHHDLAPYFGPATAAVLDLMGGDTTEALRTVHDTVERITGHPATPFVRWATENVAAFR</sequence>
<dbReference type="RefSeq" id="WP_075135666.1">
    <property type="nucleotide sequence ID" value="NZ_MSIF01000014.1"/>
</dbReference>
<dbReference type="EMBL" id="MSIF01000014">
    <property type="protein sequence ID" value="OLF07826.1"/>
    <property type="molecule type" value="Genomic_DNA"/>
</dbReference>
<dbReference type="OrthoDB" id="3207931at2"/>
<proteinExistence type="predicted"/>
<feature type="domain" description="NAD(P)-binding" evidence="1">
    <location>
        <begin position="6"/>
        <end position="171"/>
    </location>
</feature>
<dbReference type="PANTHER" id="PTHR43162:SF1">
    <property type="entry name" value="PRESTALK A DIFFERENTIATION PROTEIN A"/>
    <property type="match status" value="1"/>
</dbReference>
<gene>
    <name evidence="2" type="ORF">BLA60_26275</name>
</gene>
<dbReference type="InterPro" id="IPR051604">
    <property type="entry name" value="Ergot_Alk_Oxidoreductase"/>
</dbReference>
<evidence type="ECO:0000259" key="1">
    <source>
        <dbReference type="Pfam" id="PF13460"/>
    </source>
</evidence>
<dbReference type="PANTHER" id="PTHR43162">
    <property type="match status" value="1"/>
</dbReference>